<dbReference type="EMBL" id="JACOPQ010000001">
    <property type="protein sequence ID" value="MBC5735392.1"/>
    <property type="molecule type" value="Genomic_DNA"/>
</dbReference>
<evidence type="ECO:0000256" key="3">
    <source>
        <dbReference type="ARBA" id="ARBA00008061"/>
    </source>
</evidence>
<comment type="caution">
    <text evidence="16">The sequence shown here is derived from an EMBL/GenBank/DDBJ whole genome shotgun (WGS) entry which is preliminary data.</text>
</comment>
<evidence type="ECO:0000256" key="9">
    <source>
        <dbReference type="ARBA" id="ARBA00022837"/>
    </source>
</evidence>
<evidence type="ECO:0000256" key="1">
    <source>
        <dbReference type="ARBA" id="ARBA00000548"/>
    </source>
</evidence>
<evidence type="ECO:0000256" key="4">
    <source>
        <dbReference type="ARBA" id="ARBA00012595"/>
    </source>
</evidence>
<dbReference type="InterPro" id="IPR036514">
    <property type="entry name" value="SGNH_hydro_sf"/>
</dbReference>
<protein>
    <recommendedName>
        <fullName evidence="5">Alpha-amylase</fullName>
        <ecNumber evidence="4">3.2.1.1</ecNumber>
    </recommendedName>
</protein>
<feature type="region of interest" description="Disordered" evidence="13">
    <location>
        <begin position="367"/>
        <end position="393"/>
    </location>
</feature>
<dbReference type="SMART" id="SM00642">
    <property type="entry name" value="Aamy"/>
    <property type="match status" value="1"/>
</dbReference>
<dbReference type="InterPro" id="IPR001119">
    <property type="entry name" value="SLH_dom"/>
</dbReference>
<feature type="domain" description="SLH" evidence="15">
    <location>
        <begin position="93"/>
        <end position="152"/>
    </location>
</feature>
<evidence type="ECO:0000256" key="13">
    <source>
        <dbReference type="SAM" id="MobiDB-lite"/>
    </source>
</evidence>
<keyword evidence="9" id="KW-0106">Calcium</keyword>
<keyword evidence="8" id="KW-0378">Hydrolase</keyword>
<keyword evidence="7" id="KW-0677">Repeat</keyword>
<comment type="similarity">
    <text evidence="3 12">Belongs to the glycosyl hydrolase 13 family.</text>
</comment>
<dbReference type="CDD" id="cd11315">
    <property type="entry name" value="AmyAc_bac1_AmyA"/>
    <property type="match status" value="1"/>
</dbReference>
<dbReference type="InterPro" id="IPR017853">
    <property type="entry name" value="GH"/>
</dbReference>
<gene>
    <name evidence="16" type="ORF">H8S62_00005</name>
</gene>
<accession>A0A8J6M6Q1</accession>
<evidence type="ECO:0000256" key="11">
    <source>
        <dbReference type="ARBA" id="ARBA00023295"/>
    </source>
</evidence>
<evidence type="ECO:0000256" key="2">
    <source>
        <dbReference type="ARBA" id="ARBA00001913"/>
    </source>
</evidence>
<dbReference type="Gene3D" id="2.60.40.1180">
    <property type="entry name" value="Golgi alpha-mannosidase II"/>
    <property type="match status" value="1"/>
</dbReference>
<evidence type="ECO:0000256" key="12">
    <source>
        <dbReference type="RuleBase" id="RU003615"/>
    </source>
</evidence>
<dbReference type="InterPro" id="IPR031965">
    <property type="entry name" value="CBM26"/>
</dbReference>
<organism evidence="16 17">
    <name type="scientific">Lawsonibacter faecis</name>
    <dbReference type="NCBI Taxonomy" id="2763052"/>
    <lineage>
        <taxon>Bacteria</taxon>
        <taxon>Bacillati</taxon>
        <taxon>Bacillota</taxon>
        <taxon>Clostridia</taxon>
        <taxon>Eubacteriales</taxon>
        <taxon>Oscillospiraceae</taxon>
        <taxon>Lawsonibacter</taxon>
    </lineage>
</organism>
<dbReference type="GO" id="GO:0005975">
    <property type="term" value="P:carbohydrate metabolic process"/>
    <property type="evidence" value="ECO:0007669"/>
    <property type="project" value="InterPro"/>
</dbReference>
<comment type="catalytic activity">
    <reaction evidence="1">
        <text>Endohydrolysis of (1-&gt;4)-alpha-D-glucosidic linkages in polysaccharides containing three or more (1-&gt;4)-alpha-linked D-glucose units.</text>
        <dbReference type="EC" id="3.2.1.1"/>
    </reaction>
</comment>
<feature type="chain" id="PRO_5035249897" description="Alpha-amylase" evidence="14">
    <location>
        <begin position="25"/>
        <end position="1779"/>
    </location>
</feature>
<dbReference type="RefSeq" id="WP_186918105.1">
    <property type="nucleotide sequence ID" value="NZ_JACOPQ010000001.1"/>
</dbReference>
<dbReference type="Gene3D" id="2.60.40.10">
    <property type="entry name" value="Immunoglobulins"/>
    <property type="match status" value="3"/>
</dbReference>
<reference evidence="16" key="1">
    <citation type="submission" date="2020-08" db="EMBL/GenBank/DDBJ databases">
        <title>Genome public.</title>
        <authorList>
            <person name="Liu C."/>
            <person name="Sun Q."/>
        </authorList>
    </citation>
    <scope>NUCLEOTIDE SEQUENCE</scope>
    <source>
        <strain evidence="16">NSJ-52</strain>
    </source>
</reference>
<evidence type="ECO:0000313" key="17">
    <source>
        <dbReference type="Proteomes" id="UP000607645"/>
    </source>
</evidence>
<dbReference type="SMART" id="SM00632">
    <property type="entry name" value="Aamy_C"/>
    <property type="match status" value="1"/>
</dbReference>
<dbReference type="PROSITE" id="PS51272">
    <property type="entry name" value="SLH"/>
    <property type="match status" value="3"/>
</dbReference>
<keyword evidence="11" id="KW-0326">Glycosidase</keyword>
<dbReference type="PRINTS" id="PR00110">
    <property type="entry name" value="ALPHAAMYLASE"/>
</dbReference>
<keyword evidence="10" id="KW-0119">Carbohydrate metabolism</keyword>
<keyword evidence="14" id="KW-0732">Signal</keyword>
<dbReference type="InterPro" id="IPR031319">
    <property type="entry name" value="A-amylase_C"/>
</dbReference>
<keyword evidence="6" id="KW-0479">Metal-binding</keyword>
<name>A0A8J6M6Q1_9FIRM</name>
<dbReference type="InterPro" id="IPR006046">
    <property type="entry name" value="Alpha_amylase"/>
</dbReference>
<evidence type="ECO:0000256" key="14">
    <source>
        <dbReference type="SAM" id="SignalP"/>
    </source>
</evidence>
<evidence type="ECO:0000256" key="10">
    <source>
        <dbReference type="ARBA" id="ARBA00023277"/>
    </source>
</evidence>
<dbReference type="GO" id="GO:0046872">
    <property type="term" value="F:metal ion binding"/>
    <property type="evidence" value="ECO:0007669"/>
    <property type="project" value="UniProtKB-KW"/>
</dbReference>
<evidence type="ECO:0000259" key="15">
    <source>
        <dbReference type="PROSITE" id="PS51272"/>
    </source>
</evidence>
<dbReference type="Pfam" id="PF00395">
    <property type="entry name" value="SLH"/>
    <property type="match status" value="3"/>
</dbReference>
<dbReference type="PANTHER" id="PTHR43447">
    <property type="entry name" value="ALPHA-AMYLASE"/>
    <property type="match status" value="1"/>
</dbReference>
<dbReference type="InterPro" id="IPR013783">
    <property type="entry name" value="Ig-like_fold"/>
</dbReference>
<comment type="cofactor">
    <cofactor evidence="2">
        <name>Ca(2+)</name>
        <dbReference type="ChEBI" id="CHEBI:29108"/>
    </cofactor>
</comment>
<dbReference type="SUPFAM" id="SSF52266">
    <property type="entry name" value="SGNH hydrolase"/>
    <property type="match status" value="1"/>
</dbReference>
<feature type="domain" description="SLH" evidence="15">
    <location>
        <begin position="155"/>
        <end position="217"/>
    </location>
</feature>
<evidence type="ECO:0000256" key="6">
    <source>
        <dbReference type="ARBA" id="ARBA00022723"/>
    </source>
</evidence>
<dbReference type="Pfam" id="PF16738">
    <property type="entry name" value="CBM26"/>
    <property type="match status" value="1"/>
</dbReference>
<sequence length="1779" mass="192911">MRKSTAVVLALILCLSSILTGAYAADSASSLSYGDVPEGVWYYDAVQFVTERGFMEGSDTGDFLPETPTTRGQFAAVLYHMENEPEAAGPAAFTDVPSDAWYAAPVSWASGAGLIQGVGGGQFLPDEPIHRQDLIVMAYRYAQHKGCDVTRQADLSAFRDAGEVADYALTAVRWAVAEGVVLGGDGLLSPGRAIQRCETAALLTRLAALPGLTASSKPTRPSRPSYNPTPVYPDNPEVNLNEYGLAEDIEDGAILHAWCWNFNTIKEMIPQIAAAGFSAVQTSPINSIIEGDNGGLQISGKGKWYYHYQPTEYEEIGNYQLGTDEEFREMCEVAHQYGVKVIVDQVLNHMTASEGAISDKIKNEIDWGDPGEWGNPEKPWTHKNTGTKWSEKDRFEETQNPLSGLIEWNTQNENVQQYLRQWLETCVAAGADGFRYDAAKLIELPDDISVTYPEYQFSSDFWPTVLQNGASFQYGEVLQEGEPNHIYSPELTGGYNDQDSSRLSAYQSQTFTTADGEKKNMNTTLSFYGFRLRDAISSGHVDAGFVGDMLVPEGASAQRAVTWVESHDNYCNNASYSELSEQQVIQAWAILSARKEGTPLFFSRPKNSSASNPWGDNAIGPEGSHFFMDAQVVAVNFFRNEMGDREEYLSNPTGSDKVIMIERGTAGAVIVNLLDEDLVLDKVPVQSMADGAYTDQAYGSAFTVQGGKLSGVVKAGKVAVVYDSKVDSPLAFEPEITLSVPSGDFLTDTLDVSVSVRGVDRAAYQIGGGEAKPVANGDVITIGEGVQADESVTLTLSGYNAAGELVAQASATYTKRLYNADTVVYIEDALCAAKGWNQAYVYIWVSVNNANLSNQGWPGAKAVLQTEGDWAGYWKYVVPYELESIANLHVIVHGNTGGQIEKDEMLISPGQVKVLTADESWVDGDTVTNKAKVYTSPGGGTTFTDSLSVTLYALNCASATYQLDGGAPVPYTSGESITIGDGMENNDTATVALAGYDADGQKVAQASATYTKRIYEGKAAIYVDPAVKPEWDEIAVYLYGSSLNNGSWPGYQLTEADMENGLYVYPLPENLQGSTLTVIFNNNNHGEQVEHGWKIGPDQRKIWRADESVSYGVWEDHVIETVIYISKDFCDGKAWQNVNAHVYNNNNATTTWPGIPGVLQESGVWAGYYKVDVPADRFEDLNDLRVILNNGDQQIDVGSGNDVDIAWGQTKVLTAGGLWVNGYELTASSVYATPGSGAEFYGNTLDVTLHAENVVSASYKMGETGETVPYEDGAVITIGQDAADNETVTVYLEGTNAGGVTVTDTAAYTKHFAAGEEELSVLFIGNSYTYYNDGVWSHFQKLAYSAGYNVKVDSVTIGSHHLYEFANPSEADPNGGPLVEKKLSTNQYDYVFLQEQSTYPITNYNDFADAAQKLYDRIMLHNDACKVILYQTWGRESGSSNLTQDGRGWTNETMTHDLEYAYAKLGETLNVPVSPAGTAFHDVYADSGAKIDMYDADQTHPTLAGTYLASLVHIGTVFGKEAVERAVGYTAGLPEETVQRLKQAALDAPEKAELPYLYLTPAAEETIIQGDSLTLTLHAVNVANAVYQINGSAETPFVHGDKIVITRDDLRDGKVTVTLKGEDASQEPVAPVDFTYSTSAVEHYLVLGWYAKTKTSGLDEDVIEAFVSEMKAYLKAQGATEAQLADIVVRAYTGNVADMGASIKADNDVDVMIGVGENIDAPTSAGGATAGVPIIEKTNGIYMGTSKKNRWMARLTEDETAVAVYNWIKDAYDTAPTAV</sequence>
<dbReference type="Gene3D" id="3.20.20.80">
    <property type="entry name" value="Glycosidases"/>
    <property type="match status" value="1"/>
</dbReference>
<dbReference type="InterPro" id="IPR006047">
    <property type="entry name" value="GH13_cat_dom"/>
</dbReference>
<dbReference type="Proteomes" id="UP000607645">
    <property type="component" value="Unassembled WGS sequence"/>
</dbReference>
<feature type="signal peptide" evidence="14">
    <location>
        <begin position="1"/>
        <end position="24"/>
    </location>
</feature>
<dbReference type="EC" id="3.2.1.1" evidence="4"/>
<proteinExistence type="inferred from homology"/>
<dbReference type="Gene3D" id="3.40.50.1110">
    <property type="entry name" value="SGNH hydrolase"/>
    <property type="match status" value="1"/>
</dbReference>
<dbReference type="SUPFAM" id="SSF51011">
    <property type="entry name" value="Glycosyl hydrolase domain"/>
    <property type="match status" value="1"/>
</dbReference>
<feature type="compositionally biased region" description="Polar residues" evidence="13">
    <location>
        <begin position="215"/>
        <end position="228"/>
    </location>
</feature>
<feature type="region of interest" description="Disordered" evidence="13">
    <location>
        <begin position="213"/>
        <end position="233"/>
    </location>
</feature>
<dbReference type="SUPFAM" id="SSF51445">
    <property type="entry name" value="(Trans)glycosidases"/>
    <property type="match status" value="1"/>
</dbReference>
<evidence type="ECO:0000256" key="7">
    <source>
        <dbReference type="ARBA" id="ARBA00022737"/>
    </source>
</evidence>
<evidence type="ECO:0000313" key="16">
    <source>
        <dbReference type="EMBL" id="MBC5735392.1"/>
    </source>
</evidence>
<dbReference type="InterPro" id="IPR013780">
    <property type="entry name" value="Glyco_hydro_b"/>
</dbReference>
<dbReference type="Pfam" id="PF00128">
    <property type="entry name" value="Alpha-amylase"/>
    <property type="match status" value="1"/>
</dbReference>
<evidence type="ECO:0000256" key="8">
    <source>
        <dbReference type="ARBA" id="ARBA00022801"/>
    </source>
</evidence>
<evidence type="ECO:0000256" key="5">
    <source>
        <dbReference type="ARBA" id="ARBA00017303"/>
    </source>
</evidence>
<keyword evidence="17" id="KW-1185">Reference proteome</keyword>
<dbReference type="GO" id="GO:0004556">
    <property type="term" value="F:alpha-amylase activity"/>
    <property type="evidence" value="ECO:0007669"/>
    <property type="project" value="UniProtKB-EC"/>
</dbReference>
<feature type="domain" description="SLH" evidence="15">
    <location>
        <begin position="29"/>
        <end position="92"/>
    </location>
</feature>